<feature type="compositionally biased region" description="Basic and acidic residues" evidence="1">
    <location>
        <begin position="130"/>
        <end position="145"/>
    </location>
</feature>
<dbReference type="Proteomes" id="UP001167522">
    <property type="component" value="Segment"/>
</dbReference>
<feature type="compositionally biased region" description="Polar residues" evidence="1">
    <location>
        <begin position="210"/>
        <end position="220"/>
    </location>
</feature>
<feature type="compositionally biased region" description="Low complexity" evidence="1">
    <location>
        <begin position="199"/>
        <end position="209"/>
    </location>
</feature>
<reference evidence="2" key="1">
    <citation type="journal article" date="2021" name="Virus Evol.">
        <title>Interannual dynamics, diversity and evolution of the virome in Sclerotinia sclerotiorum from a single crop field.</title>
        <authorList>
            <person name="Jia J."/>
            <person name="Fu Y."/>
            <person name="Jiang D."/>
            <person name="Mu F."/>
            <person name="Cheng J."/>
            <person name="Lin Y."/>
            <person name="Li B."/>
            <person name="Marzano S.-Y.L."/>
            <person name="Xie J."/>
        </authorList>
    </citation>
    <scope>NUCLEOTIDE SEQUENCE</scope>
    <source>
        <strain evidence="2">2017SS</strain>
    </source>
</reference>
<protein>
    <submittedName>
        <fullName evidence="2">Uncharacterized protein</fullName>
    </submittedName>
</protein>
<dbReference type="EMBL" id="MT646386">
    <property type="protein sequence ID" value="QUE49143.1"/>
    <property type="molecule type" value="Viral_cRNA"/>
</dbReference>
<sequence length="220" mass="25336">MPSYKDKYETVLLSLSIMERKILINEYILTDLVKKVEELQKDLNDEENSLFVKEGLVKAVRDLEYLVLGHKSKDRVDPARRSIDVMEELSTTLSKVVVYVRESQARAESLLDASRPIRESTPPSRRSRSSSKDQSPRKREETSRHERTKSRTSSQDRESKRPHSREGHKFDKSPISDRKDHVDSKHKDLKLLSKDSHLPPRLSSLGSSSNITTASDFTKF</sequence>
<evidence type="ECO:0000313" key="2">
    <source>
        <dbReference type="EMBL" id="QUE49143.1"/>
    </source>
</evidence>
<feature type="region of interest" description="Disordered" evidence="1">
    <location>
        <begin position="109"/>
        <end position="220"/>
    </location>
</feature>
<accession>A0AA45R1F1</accession>
<evidence type="ECO:0000256" key="1">
    <source>
        <dbReference type="SAM" id="MobiDB-lite"/>
    </source>
</evidence>
<name>A0AA45R1F1_9MONO</name>
<organism evidence="2 3">
    <name type="scientific">Sclerotinia sclerotiorum negative-stranded RNA virus 9</name>
    <dbReference type="NCBI Taxonomy" id="2358186"/>
    <lineage>
        <taxon>Viruses</taxon>
        <taxon>Riboviria</taxon>
        <taxon>Orthornavirae</taxon>
        <taxon>Negarnaviricota</taxon>
        <taxon>Haploviricotina</taxon>
        <taxon>Monjiviricetes</taxon>
        <taxon>Mononegavirales</taxon>
        <taxon>Mymonaviridae</taxon>
        <taxon>Sclerotimonavirus</taxon>
        <taxon>Sclerotimonavirus alphabotrytidis</taxon>
    </lineage>
</organism>
<evidence type="ECO:0000313" key="3">
    <source>
        <dbReference type="Proteomes" id="UP001167522"/>
    </source>
</evidence>
<proteinExistence type="predicted"/>
<feature type="compositionally biased region" description="Basic and acidic residues" evidence="1">
    <location>
        <begin position="154"/>
        <end position="198"/>
    </location>
</feature>